<reference evidence="4 5" key="1">
    <citation type="submission" date="2024-06" db="EMBL/GenBank/DDBJ databases">
        <title>Caproicibacterium argilliputei sp. nov, a novel caproic acid producing anaerobic bacterium isolated from pit mud.</title>
        <authorList>
            <person name="Xia S."/>
        </authorList>
    </citation>
    <scope>NUCLEOTIDE SEQUENCE [LARGE SCALE GENOMIC DNA]</scope>
    <source>
        <strain evidence="4 5">ZCY20-5</strain>
    </source>
</reference>
<feature type="signal peptide" evidence="3">
    <location>
        <begin position="1"/>
        <end position="28"/>
    </location>
</feature>
<keyword evidence="2" id="KW-0812">Transmembrane</keyword>
<dbReference type="Proteomes" id="UP001300604">
    <property type="component" value="Chromosome"/>
</dbReference>
<reference evidence="5" key="2">
    <citation type="submission" date="2024-06" db="EMBL/GenBank/DDBJ databases">
        <title>Caproicibacterium argilliputei sp. nov, a novel caproic acid producing anaerobic bacterium isolated from pit mud.</title>
        <authorList>
            <person name="Zeng C."/>
        </authorList>
    </citation>
    <scope>NUCLEOTIDE SEQUENCE [LARGE SCALE GENOMIC DNA]</scope>
    <source>
        <strain evidence="5">ZCY20-5</strain>
    </source>
</reference>
<reference evidence="5" key="3">
    <citation type="submission" date="2024-06" db="EMBL/GenBank/DDBJ databases">
        <authorList>
            <person name="Zeng C."/>
        </authorList>
    </citation>
    <scope>NUCLEOTIDE SEQUENCE [LARGE SCALE GENOMIC DNA]</scope>
    <source>
        <strain evidence="5">ZCY20-5</strain>
    </source>
</reference>
<feature type="compositionally biased region" description="Basic and acidic residues" evidence="1">
    <location>
        <begin position="73"/>
        <end position="118"/>
    </location>
</feature>
<feature type="compositionally biased region" description="Low complexity" evidence="1">
    <location>
        <begin position="399"/>
        <end position="417"/>
    </location>
</feature>
<evidence type="ECO:0000313" key="5">
    <source>
        <dbReference type="Proteomes" id="UP001300604"/>
    </source>
</evidence>
<keyword evidence="3" id="KW-0732">Signal</keyword>
<feature type="region of interest" description="Disordered" evidence="1">
    <location>
        <begin position="315"/>
        <end position="341"/>
    </location>
</feature>
<feature type="chain" id="PRO_5041672670" evidence="3">
    <location>
        <begin position="29"/>
        <end position="453"/>
    </location>
</feature>
<dbReference type="RefSeq" id="WP_275844114.1">
    <property type="nucleotide sequence ID" value="NZ_CP135996.1"/>
</dbReference>
<feature type="compositionally biased region" description="Basic and acidic residues" evidence="1">
    <location>
        <begin position="436"/>
        <end position="453"/>
    </location>
</feature>
<dbReference type="EMBL" id="CP135996">
    <property type="protein sequence ID" value="WOC32051.1"/>
    <property type="molecule type" value="Genomic_DNA"/>
</dbReference>
<keyword evidence="2" id="KW-0472">Membrane</keyword>
<organism evidence="4 5">
    <name type="scientific">Caproicibacterium argilliputei</name>
    <dbReference type="NCBI Taxonomy" id="3030016"/>
    <lineage>
        <taxon>Bacteria</taxon>
        <taxon>Bacillati</taxon>
        <taxon>Bacillota</taxon>
        <taxon>Clostridia</taxon>
        <taxon>Eubacteriales</taxon>
        <taxon>Oscillospiraceae</taxon>
        <taxon>Caproicibacterium</taxon>
    </lineage>
</organism>
<feature type="compositionally biased region" description="Low complexity" evidence="1">
    <location>
        <begin position="359"/>
        <end position="368"/>
    </location>
</feature>
<name>A0AA97D884_9FIRM</name>
<sequence length="453" mass="48239">MKKKTVRALLLLFICVFTVASISLTSWAESGGGAITATPAASDTPASAPASETDTPSKEEIQSEAPTQSEEAPTSREESTAEESTHSERAESEKTVSREASRSENRPASRTSSKKEYVDPDDVVSSGKASIAERPNTYESHINQNAEAVASASPNANSENWDDLLSGVSSTASVVSSTTVSMATGGAGTLTSGKSGGTSSLFLIGVGLIAAAVCGIGAFIYLQFFSRKHRGGGASPRDDDTFEDGEGFAYTTTELDRMASDSRGQTGGNPAAHAATATVIPHRMPEVMQDDTIDTFTDINSSSDGIQHREEYEEFVERTKPPIVPKPATRTAPPVYKPAKPDAETLTLPELAPDEAAQRARQSQAARVQSRRRQPPLTSNAVPRNLRGRPTAAQTPAERTPASRPARPVVPRQATAPQPEHPVQKPAQSAASHKSLRGDNFDWDKFLNDNRHD</sequence>
<dbReference type="AlphaFoldDB" id="A0AA97D884"/>
<dbReference type="KEGG" id="carl:PXC00_12775"/>
<proteinExistence type="predicted"/>
<evidence type="ECO:0000256" key="1">
    <source>
        <dbReference type="SAM" id="MobiDB-lite"/>
    </source>
</evidence>
<evidence type="ECO:0000256" key="2">
    <source>
        <dbReference type="SAM" id="Phobius"/>
    </source>
</evidence>
<feature type="transmembrane region" description="Helical" evidence="2">
    <location>
        <begin position="201"/>
        <end position="222"/>
    </location>
</feature>
<accession>A0AA97D884</accession>
<evidence type="ECO:0000313" key="4">
    <source>
        <dbReference type="EMBL" id="WOC32051.1"/>
    </source>
</evidence>
<gene>
    <name evidence="4" type="ORF">PXC00_12775</name>
</gene>
<keyword evidence="5" id="KW-1185">Reference proteome</keyword>
<evidence type="ECO:0000256" key="3">
    <source>
        <dbReference type="SAM" id="SignalP"/>
    </source>
</evidence>
<protein>
    <submittedName>
        <fullName evidence="4">Uncharacterized protein</fullName>
    </submittedName>
</protein>
<feature type="compositionally biased region" description="Low complexity" evidence="1">
    <location>
        <begin position="36"/>
        <end position="51"/>
    </location>
</feature>
<feature type="region of interest" description="Disordered" evidence="1">
    <location>
        <begin position="36"/>
        <end position="137"/>
    </location>
</feature>
<keyword evidence="2" id="KW-1133">Transmembrane helix</keyword>
<feature type="region of interest" description="Disordered" evidence="1">
    <location>
        <begin position="355"/>
        <end position="453"/>
    </location>
</feature>